<proteinExistence type="predicted"/>
<protein>
    <submittedName>
        <fullName evidence="10">Glycerol-3-phosphate acyltransferase 4</fullName>
    </submittedName>
</protein>
<dbReference type="EMBL" id="MTYJ01000160">
    <property type="protein sequence ID" value="OQV11836.1"/>
    <property type="molecule type" value="Genomic_DNA"/>
</dbReference>
<keyword evidence="7" id="KW-0594">Phospholipid biosynthesis</keyword>
<evidence type="ECO:0000256" key="7">
    <source>
        <dbReference type="ARBA" id="ARBA00023209"/>
    </source>
</evidence>
<gene>
    <name evidence="10" type="ORF">BV898_13890</name>
</gene>
<keyword evidence="8" id="KW-1208">Phospholipid metabolism</keyword>
<keyword evidence="5" id="KW-0443">Lipid metabolism</keyword>
<keyword evidence="11" id="KW-1185">Reference proteome</keyword>
<evidence type="ECO:0000256" key="1">
    <source>
        <dbReference type="ARBA" id="ARBA00022516"/>
    </source>
</evidence>
<sequence length="117" mass="13774">MFKKGCFEVDCPIYPVAIKYDPRFGDAFWNSSEQSMVQILLMMMTSWAIVCDVWYLPPMRRKEGEDAAMFAARVKNEIANKGGLVELDWDGQLKRQNVKVEWKQIQQKIFSERIKFE</sequence>
<evidence type="ECO:0000256" key="5">
    <source>
        <dbReference type="ARBA" id="ARBA00023098"/>
    </source>
</evidence>
<dbReference type="GO" id="GO:0005783">
    <property type="term" value="C:endoplasmic reticulum"/>
    <property type="evidence" value="ECO:0007669"/>
    <property type="project" value="TreeGrafter"/>
</dbReference>
<evidence type="ECO:0000256" key="8">
    <source>
        <dbReference type="ARBA" id="ARBA00023264"/>
    </source>
</evidence>
<keyword evidence="6" id="KW-0472">Membrane</keyword>
<dbReference type="OrthoDB" id="10051137at2759"/>
<evidence type="ECO:0000256" key="6">
    <source>
        <dbReference type="ARBA" id="ARBA00023136"/>
    </source>
</evidence>
<organism evidence="10 11">
    <name type="scientific">Hypsibius exemplaris</name>
    <name type="common">Freshwater tardigrade</name>
    <dbReference type="NCBI Taxonomy" id="2072580"/>
    <lineage>
        <taxon>Eukaryota</taxon>
        <taxon>Metazoa</taxon>
        <taxon>Ecdysozoa</taxon>
        <taxon>Tardigrada</taxon>
        <taxon>Eutardigrada</taxon>
        <taxon>Parachela</taxon>
        <taxon>Hypsibioidea</taxon>
        <taxon>Hypsibiidae</taxon>
        <taxon>Hypsibius</taxon>
    </lineage>
</organism>
<dbReference type="AlphaFoldDB" id="A0A1W0W9F9"/>
<evidence type="ECO:0000256" key="2">
    <source>
        <dbReference type="ARBA" id="ARBA00022679"/>
    </source>
</evidence>
<accession>A0A1W0W9F9</accession>
<keyword evidence="1" id="KW-0444">Lipid biosynthesis</keyword>
<dbReference type="PANTHER" id="PTHR23063">
    <property type="entry name" value="PHOSPHOLIPID ACYLTRANSFERASE"/>
    <property type="match status" value="1"/>
</dbReference>
<name>A0A1W0W9F9_HYPEX</name>
<keyword evidence="4" id="KW-1133">Transmembrane helix</keyword>
<dbReference type="GO" id="GO:0019432">
    <property type="term" value="P:triglyceride biosynthetic process"/>
    <property type="evidence" value="ECO:0007669"/>
    <property type="project" value="TreeGrafter"/>
</dbReference>
<evidence type="ECO:0000313" key="10">
    <source>
        <dbReference type="EMBL" id="OQV11836.1"/>
    </source>
</evidence>
<comment type="caution">
    <text evidence="10">The sequence shown here is derived from an EMBL/GenBank/DDBJ whole genome shotgun (WGS) entry which is preliminary data.</text>
</comment>
<dbReference type="Proteomes" id="UP000192578">
    <property type="component" value="Unassembled WGS sequence"/>
</dbReference>
<evidence type="ECO:0000313" key="11">
    <source>
        <dbReference type="Proteomes" id="UP000192578"/>
    </source>
</evidence>
<keyword evidence="9 10" id="KW-0012">Acyltransferase</keyword>
<evidence type="ECO:0000256" key="3">
    <source>
        <dbReference type="ARBA" id="ARBA00022692"/>
    </source>
</evidence>
<evidence type="ECO:0000256" key="9">
    <source>
        <dbReference type="ARBA" id="ARBA00023315"/>
    </source>
</evidence>
<dbReference type="GO" id="GO:0004366">
    <property type="term" value="F:glycerol-3-phosphate O-acyltransferase activity"/>
    <property type="evidence" value="ECO:0007669"/>
    <property type="project" value="TreeGrafter"/>
</dbReference>
<reference evidence="11" key="1">
    <citation type="submission" date="2017-01" db="EMBL/GenBank/DDBJ databases">
        <title>Comparative genomics of anhydrobiosis in the tardigrade Hypsibius dujardini.</title>
        <authorList>
            <person name="Yoshida Y."/>
            <person name="Koutsovoulos G."/>
            <person name="Laetsch D."/>
            <person name="Stevens L."/>
            <person name="Kumar S."/>
            <person name="Horikawa D."/>
            <person name="Ishino K."/>
            <person name="Komine S."/>
            <person name="Tomita M."/>
            <person name="Blaxter M."/>
            <person name="Arakawa K."/>
        </authorList>
    </citation>
    <scope>NUCLEOTIDE SEQUENCE [LARGE SCALE GENOMIC DNA]</scope>
    <source>
        <strain evidence="11">Z151</strain>
    </source>
</reference>
<dbReference type="CDD" id="cd07991">
    <property type="entry name" value="LPLAT_LPCAT1-like"/>
    <property type="match status" value="1"/>
</dbReference>
<dbReference type="PANTHER" id="PTHR23063:SF2">
    <property type="entry name" value="GLYCEROL-3-PHOSPHATE ACYLTRANSFERASE 4, ISOFORM D-RELATED"/>
    <property type="match status" value="1"/>
</dbReference>
<dbReference type="GO" id="GO:0008654">
    <property type="term" value="P:phospholipid biosynthetic process"/>
    <property type="evidence" value="ECO:0007669"/>
    <property type="project" value="UniProtKB-KW"/>
</dbReference>
<keyword evidence="3" id="KW-0812">Transmembrane</keyword>
<dbReference type="InterPro" id="IPR045252">
    <property type="entry name" value="LPCAT1-like"/>
</dbReference>
<evidence type="ECO:0000256" key="4">
    <source>
        <dbReference type="ARBA" id="ARBA00022989"/>
    </source>
</evidence>
<keyword evidence="2" id="KW-0808">Transferase</keyword>